<accession>A0ABN2ZMM6</accession>
<feature type="coiled-coil region" evidence="1">
    <location>
        <begin position="28"/>
        <end position="55"/>
    </location>
</feature>
<proteinExistence type="predicted"/>
<dbReference type="Proteomes" id="UP001501771">
    <property type="component" value="Unassembled WGS sequence"/>
</dbReference>
<reference evidence="3 4" key="1">
    <citation type="journal article" date="2019" name="Int. J. Syst. Evol. Microbiol.">
        <title>The Global Catalogue of Microorganisms (GCM) 10K type strain sequencing project: providing services to taxonomists for standard genome sequencing and annotation.</title>
        <authorList>
            <consortium name="The Broad Institute Genomics Platform"/>
            <consortium name="The Broad Institute Genome Sequencing Center for Infectious Disease"/>
            <person name="Wu L."/>
            <person name="Ma J."/>
        </authorList>
    </citation>
    <scope>NUCLEOTIDE SEQUENCE [LARGE SCALE GENOMIC DNA]</scope>
    <source>
        <strain evidence="3 4">JCM 16022</strain>
    </source>
</reference>
<dbReference type="RefSeq" id="WP_344150414.1">
    <property type="nucleotide sequence ID" value="NZ_BAAAQR010000004.1"/>
</dbReference>
<keyword evidence="2" id="KW-0472">Membrane</keyword>
<protein>
    <submittedName>
        <fullName evidence="3">Uncharacterized protein</fullName>
    </submittedName>
</protein>
<keyword evidence="2" id="KW-0812">Transmembrane</keyword>
<comment type="caution">
    <text evidence="3">The sequence shown here is derived from an EMBL/GenBank/DDBJ whole genome shotgun (WGS) entry which is preliminary data.</text>
</comment>
<feature type="transmembrane region" description="Helical" evidence="2">
    <location>
        <begin position="6"/>
        <end position="25"/>
    </location>
</feature>
<evidence type="ECO:0000313" key="3">
    <source>
        <dbReference type="EMBL" id="GAA2144612.1"/>
    </source>
</evidence>
<evidence type="ECO:0000313" key="4">
    <source>
        <dbReference type="Proteomes" id="UP001501771"/>
    </source>
</evidence>
<sequence length="169" mass="19065">MQQWIVPAVIGALSLLAVVLVLLLVRGRARTTRELREARAEAAALRAQVEEIERRLAEPAARPRIEAGYVITHLGEQEREPDESRAVVGAPRVDGTLFADLVLRETVVKTASLAHGLRRALAPETRNRIRFEVKREIRAARKRRRREMKDLAQQVRATERARLADEDAA</sequence>
<evidence type="ECO:0000256" key="2">
    <source>
        <dbReference type="SAM" id="Phobius"/>
    </source>
</evidence>
<organism evidence="3 4">
    <name type="scientific">Nocardioides koreensis</name>
    <dbReference type="NCBI Taxonomy" id="433651"/>
    <lineage>
        <taxon>Bacteria</taxon>
        <taxon>Bacillati</taxon>
        <taxon>Actinomycetota</taxon>
        <taxon>Actinomycetes</taxon>
        <taxon>Propionibacteriales</taxon>
        <taxon>Nocardioidaceae</taxon>
        <taxon>Nocardioides</taxon>
    </lineage>
</organism>
<name>A0ABN2ZMM6_9ACTN</name>
<keyword evidence="2" id="KW-1133">Transmembrane helix</keyword>
<evidence type="ECO:0000256" key="1">
    <source>
        <dbReference type="SAM" id="Coils"/>
    </source>
</evidence>
<gene>
    <name evidence="3" type="ORF">GCM10009844_18400</name>
</gene>
<keyword evidence="4" id="KW-1185">Reference proteome</keyword>
<dbReference type="EMBL" id="BAAAQR010000004">
    <property type="protein sequence ID" value="GAA2144612.1"/>
    <property type="molecule type" value="Genomic_DNA"/>
</dbReference>
<feature type="coiled-coil region" evidence="1">
    <location>
        <begin position="134"/>
        <end position="161"/>
    </location>
</feature>
<keyword evidence="1" id="KW-0175">Coiled coil</keyword>